<feature type="region of interest" description="Disordered" evidence="4">
    <location>
        <begin position="75"/>
        <end position="100"/>
    </location>
</feature>
<dbReference type="GO" id="GO:0008168">
    <property type="term" value="F:methyltransferase activity"/>
    <property type="evidence" value="ECO:0007669"/>
    <property type="project" value="UniProtKB-KW"/>
</dbReference>
<dbReference type="CDD" id="cd02440">
    <property type="entry name" value="AdoMet_MTases"/>
    <property type="match status" value="1"/>
</dbReference>
<keyword evidence="9" id="KW-1185">Reference proteome</keyword>
<gene>
    <name evidence="6" type="ORF">C1707_18935</name>
    <name evidence="7" type="ORF">CFHF_23620</name>
</gene>
<dbReference type="AlphaFoldDB" id="A0A2N5CLZ1"/>
<dbReference type="OrthoDB" id="7628122at2"/>
<dbReference type="Proteomes" id="UP000234483">
    <property type="component" value="Unassembled WGS sequence"/>
</dbReference>
<evidence type="ECO:0000259" key="5">
    <source>
        <dbReference type="Pfam" id="PF13649"/>
    </source>
</evidence>
<evidence type="ECO:0000313" key="8">
    <source>
        <dbReference type="Proteomes" id="UP000234483"/>
    </source>
</evidence>
<dbReference type="Pfam" id="PF13649">
    <property type="entry name" value="Methyltransf_25"/>
    <property type="match status" value="1"/>
</dbReference>
<name>A0A2N5CLZ1_9CAUL</name>
<reference evidence="6 9" key="2">
    <citation type="submission" date="2018-01" db="EMBL/GenBank/DDBJ databases">
        <title>Complete genome sequence of Caulobacter flavus RHGG3.</title>
        <authorList>
            <person name="Yang E."/>
        </authorList>
    </citation>
    <scope>NUCLEOTIDE SEQUENCE [LARGE SCALE GENOMIC DNA]</scope>
    <source>
        <strain evidence="6 9">RHGG3</strain>
    </source>
</reference>
<dbReference type="GO" id="GO:0032259">
    <property type="term" value="P:methylation"/>
    <property type="evidence" value="ECO:0007669"/>
    <property type="project" value="UniProtKB-KW"/>
</dbReference>
<dbReference type="PANTHER" id="PTHR43464:SF19">
    <property type="entry name" value="UBIQUINONE BIOSYNTHESIS O-METHYLTRANSFERASE, MITOCHONDRIAL"/>
    <property type="match status" value="1"/>
</dbReference>
<feature type="region of interest" description="Disordered" evidence="4">
    <location>
        <begin position="1"/>
        <end position="58"/>
    </location>
</feature>
<dbReference type="InterPro" id="IPR029063">
    <property type="entry name" value="SAM-dependent_MTases_sf"/>
</dbReference>
<evidence type="ECO:0000256" key="3">
    <source>
        <dbReference type="ARBA" id="ARBA00022691"/>
    </source>
</evidence>
<accession>A0A2N5CLZ1</accession>
<protein>
    <recommendedName>
        <fullName evidence="5">Methyltransferase domain-containing protein</fullName>
    </recommendedName>
</protein>
<evidence type="ECO:0000313" key="7">
    <source>
        <dbReference type="EMBL" id="PLR06904.1"/>
    </source>
</evidence>
<organism evidence="7 8">
    <name type="scientific">Caulobacter flavus</name>
    <dbReference type="NCBI Taxonomy" id="1679497"/>
    <lineage>
        <taxon>Bacteria</taxon>
        <taxon>Pseudomonadati</taxon>
        <taxon>Pseudomonadota</taxon>
        <taxon>Alphaproteobacteria</taxon>
        <taxon>Caulobacterales</taxon>
        <taxon>Caulobacteraceae</taxon>
        <taxon>Caulobacter</taxon>
    </lineage>
</organism>
<evidence type="ECO:0000256" key="2">
    <source>
        <dbReference type="ARBA" id="ARBA00022679"/>
    </source>
</evidence>
<reference evidence="7 8" key="1">
    <citation type="submission" date="2017-12" db="EMBL/GenBank/DDBJ databases">
        <title>The genome sequence of Caulobacter flavus CGMCC1 15093.</title>
        <authorList>
            <person name="Gao J."/>
            <person name="Mao X."/>
            <person name="Sun J."/>
        </authorList>
    </citation>
    <scope>NUCLEOTIDE SEQUENCE [LARGE SCALE GENOMIC DNA]</scope>
    <source>
        <strain evidence="7 8">CGMCC1 15093</strain>
    </source>
</reference>
<keyword evidence="1" id="KW-0489">Methyltransferase</keyword>
<keyword evidence="2" id="KW-0808">Transferase</keyword>
<evidence type="ECO:0000256" key="1">
    <source>
        <dbReference type="ARBA" id="ARBA00022603"/>
    </source>
</evidence>
<feature type="compositionally biased region" description="Basic residues" evidence="4">
    <location>
        <begin position="75"/>
        <end position="88"/>
    </location>
</feature>
<evidence type="ECO:0000256" key="4">
    <source>
        <dbReference type="SAM" id="MobiDB-lite"/>
    </source>
</evidence>
<keyword evidence="3" id="KW-0949">S-adenosyl-L-methionine</keyword>
<dbReference type="EMBL" id="PJRQ01000048">
    <property type="protein sequence ID" value="PLR06904.1"/>
    <property type="molecule type" value="Genomic_DNA"/>
</dbReference>
<dbReference type="InterPro" id="IPR041698">
    <property type="entry name" value="Methyltransf_25"/>
</dbReference>
<dbReference type="EMBL" id="CP026100">
    <property type="protein sequence ID" value="AYV49650.1"/>
    <property type="molecule type" value="Genomic_DNA"/>
</dbReference>
<proteinExistence type="predicted"/>
<dbReference type="SUPFAM" id="SSF53335">
    <property type="entry name" value="S-adenosyl-L-methionine-dependent methyltransferases"/>
    <property type="match status" value="1"/>
</dbReference>
<dbReference type="PANTHER" id="PTHR43464">
    <property type="entry name" value="METHYLTRANSFERASE"/>
    <property type="match status" value="1"/>
</dbReference>
<sequence>MPLHSRFRRPDRARGAATGRGKMARPGRTGRGGRGRPPGPDPEGRGQRGSARLHRRLGPTCRFVRGQRVLRLRSRRRGRALGVHRGRRAREPSRHPARSRAGCIRIACPVSTPMSSAQSAFPSTDRPASLYDVQACYRLFLGREPESIDAATGHLADEPSTWTLISRFRGSAEARQFQVSQAAGLIAGAQEGRGVDLDLTEPQRQALTDHVEQVWSRYGRENAFFSVLTNPRYEAEHLGDAEVEEFYATGEEEVGWLLEVCARNHVAPPQAGAVLELGCGVARMGEAFARRFGRYEGVDISAEHLALARSRLAERGVDNFGLRRLPEFLAGDDRYDLFFSVLVLQHNPPPIMHWLLDVALGRLNAGGLAYFQVPCRLFDYRFDTETYLAGVGQQEIMEMHALPQPAVFALMARHGLTPIEVTPDDRVGSIGLSYTYLARKAGRP</sequence>
<dbReference type="Gene3D" id="3.40.50.150">
    <property type="entry name" value="Vaccinia Virus protein VP39"/>
    <property type="match status" value="1"/>
</dbReference>
<feature type="domain" description="Methyltransferase" evidence="5">
    <location>
        <begin position="274"/>
        <end position="367"/>
    </location>
</feature>
<evidence type="ECO:0000313" key="9">
    <source>
        <dbReference type="Proteomes" id="UP000281192"/>
    </source>
</evidence>
<dbReference type="KEGG" id="cfh:C1707_18935"/>
<dbReference type="Proteomes" id="UP000281192">
    <property type="component" value="Chromosome"/>
</dbReference>
<evidence type="ECO:0000313" key="6">
    <source>
        <dbReference type="EMBL" id="AYV49650.1"/>
    </source>
</evidence>